<keyword evidence="2" id="KW-0808">Transferase</keyword>
<accession>A0ABW3NK85</accession>
<dbReference type="EMBL" id="JBHTKK010000027">
    <property type="protein sequence ID" value="MFD1067744.1"/>
    <property type="molecule type" value="Genomic_DNA"/>
</dbReference>
<evidence type="ECO:0000313" key="3">
    <source>
        <dbReference type="Proteomes" id="UP001597041"/>
    </source>
</evidence>
<dbReference type="CDD" id="cd04301">
    <property type="entry name" value="NAT_SF"/>
    <property type="match status" value="1"/>
</dbReference>
<gene>
    <name evidence="2" type="ORF">ACFQ19_17180</name>
</gene>
<name>A0ABW3NK85_9BACI</name>
<dbReference type="PROSITE" id="PS51186">
    <property type="entry name" value="GNAT"/>
    <property type="match status" value="1"/>
</dbReference>
<reference evidence="3" key="1">
    <citation type="journal article" date="2019" name="Int. J. Syst. Evol. Microbiol.">
        <title>The Global Catalogue of Microorganisms (GCM) 10K type strain sequencing project: providing services to taxonomists for standard genome sequencing and annotation.</title>
        <authorList>
            <consortium name="The Broad Institute Genomics Platform"/>
            <consortium name="The Broad Institute Genome Sequencing Center for Infectious Disease"/>
            <person name="Wu L."/>
            <person name="Ma J."/>
        </authorList>
    </citation>
    <scope>NUCLEOTIDE SEQUENCE [LARGE SCALE GENOMIC DNA]</scope>
    <source>
        <strain evidence="3">CCUG 56608</strain>
    </source>
</reference>
<organism evidence="2 3">
    <name type="scientific">Oceanobacillus locisalsi</name>
    <dbReference type="NCBI Taxonomy" id="546107"/>
    <lineage>
        <taxon>Bacteria</taxon>
        <taxon>Bacillati</taxon>
        <taxon>Bacillota</taxon>
        <taxon>Bacilli</taxon>
        <taxon>Bacillales</taxon>
        <taxon>Bacillaceae</taxon>
        <taxon>Oceanobacillus</taxon>
    </lineage>
</organism>
<dbReference type="Gene3D" id="3.40.630.30">
    <property type="match status" value="1"/>
</dbReference>
<comment type="caution">
    <text evidence="2">The sequence shown here is derived from an EMBL/GenBank/DDBJ whole genome shotgun (WGS) entry which is preliminary data.</text>
</comment>
<feature type="domain" description="N-acetyltransferase" evidence="1">
    <location>
        <begin position="5"/>
        <end position="137"/>
    </location>
</feature>
<protein>
    <submittedName>
        <fullName evidence="2">GNAT family N-acetyltransferase</fullName>
        <ecNumber evidence="2">2.3.1.-</ecNumber>
    </submittedName>
</protein>
<keyword evidence="3" id="KW-1185">Reference proteome</keyword>
<evidence type="ECO:0000313" key="2">
    <source>
        <dbReference type="EMBL" id="MFD1067744.1"/>
    </source>
</evidence>
<proteinExistence type="predicted"/>
<dbReference type="InterPro" id="IPR053144">
    <property type="entry name" value="Acetyltransferase_Butenolide"/>
</dbReference>
<dbReference type="EC" id="2.3.1.-" evidence="2"/>
<dbReference type="InterPro" id="IPR000182">
    <property type="entry name" value="GNAT_dom"/>
</dbReference>
<dbReference type="Proteomes" id="UP001597041">
    <property type="component" value="Unassembled WGS sequence"/>
</dbReference>
<dbReference type="RefSeq" id="WP_379593897.1">
    <property type="nucleotide sequence ID" value="NZ_JBHTKK010000027.1"/>
</dbReference>
<dbReference type="GO" id="GO:0016746">
    <property type="term" value="F:acyltransferase activity"/>
    <property type="evidence" value="ECO:0007669"/>
    <property type="project" value="UniProtKB-KW"/>
</dbReference>
<dbReference type="PANTHER" id="PTHR43233">
    <property type="entry name" value="FAMILY N-ACETYLTRANSFERASE, PUTATIVE (AFU_ORTHOLOGUE AFUA_6G03350)-RELATED"/>
    <property type="match status" value="1"/>
</dbReference>
<dbReference type="InterPro" id="IPR016181">
    <property type="entry name" value="Acyl_CoA_acyltransferase"/>
</dbReference>
<dbReference type="SUPFAM" id="SSF55729">
    <property type="entry name" value="Acyl-CoA N-acyltransferases (Nat)"/>
    <property type="match status" value="1"/>
</dbReference>
<dbReference type="Pfam" id="PF13673">
    <property type="entry name" value="Acetyltransf_10"/>
    <property type="match status" value="1"/>
</dbReference>
<dbReference type="PANTHER" id="PTHR43233:SF1">
    <property type="entry name" value="FAMILY N-ACETYLTRANSFERASE, PUTATIVE (AFU_ORTHOLOGUE AFUA_6G03350)-RELATED"/>
    <property type="match status" value="1"/>
</dbReference>
<evidence type="ECO:0000259" key="1">
    <source>
        <dbReference type="PROSITE" id="PS51186"/>
    </source>
</evidence>
<keyword evidence="2" id="KW-0012">Acyltransferase</keyword>
<sequence>MNEHYQIKYQTPAIEAFNQLRVEAGLSNKEKAAIEIGLPNTLFAVTIYDEETLIGMGRVIGDGGIVFHVVDIVVKPCYQGEGLGKKIMEEITTYLDEHTYKGSFVSLIADIPADKLYEQFGFRYAAPNSVGMYRLYE</sequence>